<feature type="signal peptide" evidence="1">
    <location>
        <begin position="1"/>
        <end position="22"/>
    </location>
</feature>
<feature type="chain" id="PRO_5039709783" description="Polysaccharide lyase 8 N-terminal alpha-helical domain-containing protein" evidence="1">
    <location>
        <begin position="23"/>
        <end position="258"/>
    </location>
</feature>
<protein>
    <recommendedName>
        <fullName evidence="2">Polysaccharide lyase 8 N-terminal alpha-helical domain-containing protein</fullName>
    </recommendedName>
</protein>
<dbReference type="Proteomes" id="UP000886845">
    <property type="component" value="Unassembled WGS sequence"/>
</dbReference>
<dbReference type="InterPro" id="IPR012970">
    <property type="entry name" value="Lyase_8_alpha_N"/>
</dbReference>
<organism evidence="3 4">
    <name type="scientific">Candidatus Spyradenecus faecavium</name>
    <dbReference type="NCBI Taxonomy" id="2840947"/>
    <lineage>
        <taxon>Bacteria</taxon>
        <taxon>Pseudomonadati</taxon>
        <taxon>Lentisphaerota</taxon>
        <taxon>Lentisphaeria</taxon>
        <taxon>Lentisphaerales</taxon>
        <taxon>Lentisphaeraceae</taxon>
        <taxon>Lentisphaeraceae incertae sedis</taxon>
        <taxon>Candidatus Spyradenecus</taxon>
    </lineage>
</organism>
<accession>A0A9D1NNK9</accession>
<evidence type="ECO:0000313" key="3">
    <source>
        <dbReference type="EMBL" id="HIV09947.1"/>
    </source>
</evidence>
<sequence length="258" mass="28364">MNALRRLLACLAALCLGAAAIAAETVDFALLRSRVAADLAVGVDWPRAVRRAEAHAAAMTPQGAWPDVDYANRHITVWAPRKHLERLRDIALVFGAEASGKARDPDLRDALLRGLTHWQQAHPRSKNWWFNQIFTPRLLGETLILAQAGGVGVDDLPPGLLDRWAKEGGDPSKKAFNTTGSNRMALGEHWAYRGILTGDARTLRVGLNALFSTLRLTDAEGLQRDLSFHQHGPQLYLGNYGYEWLSLAAKWLAYVGGT</sequence>
<dbReference type="AlphaFoldDB" id="A0A9D1NNK9"/>
<dbReference type="EMBL" id="DVOR01000235">
    <property type="protein sequence ID" value="HIV09947.1"/>
    <property type="molecule type" value="Genomic_DNA"/>
</dbReference>
<comment type="caution">
    <text evidence="3">The sequence shown here is derived from an EMBL/GenBank/DDBJ whole genome shotgun (WGS) entry which is preliminary data.</text>
</comment>
<proteinExistence type="predicted"/>
<evidence type="ECO:0000256" key="1">
    <source>
        <dbReference type="SAM" id="SignalP"/>
    </source>
</evidence>
<dbReference type="InterPro" id="IPR008929">
    <property type="entry name" value="Chondroitin_lyas"/>
</dbReference>
<dbReference type="Pfam" id="PF08124">
    <property type="entry name" value="Lyase_8_N"/>
    <property type="match status" value="1"/>
</dbReference>
<dbReference type="SUPFAM" id="SSF48230">
    <property type="entry name" value="Chondroitin AC/alginate lyase"/>
    <property type="match status" value="1"/>
</dbReference>
<dbReference type="InterPro" id="IPR038970">
    <property type="entry name" value="Lyase_8"/>
</dbReference>
<reference evidence="3" key="1">
    <citation type="submission" date="2020-10" db="EMBL/GenBank/DDBJ databases">
        <authorList>
            <person name="Gilroy R."/>
        </authorList>
    </citation>
    <scope>NUCLEOTIDE SEQUENCE</scope>
    <source>
        <strain evidence="3">35461</strain>
    </source>
</reference>
<reference evidence="3" key="2">
    <citation type="journal article" date="2021" name="PeerJ">
        <title>Extensive microbial diversity within the chicken gut microbiome revealed by metagenomics and culture.</title>
        <authorList>
            <person name="Gilroy R."/>
            <person name="Ravi A."/>
            <person name="Getino M."/>
            <person name="Pursley I."/>
            <person name="Horton D.L."/>
            <person name="Alikhan N.F."/>
            <person name="Baker D."/>
            <person name="Gharbi K."/>
            <person name="Hall N."/>
            <person name="Watson M."/>
            <person name="Adriaenssens E.M."/>
            <person name="Foster-Nyarko E."/>
            <person name="Jarju S."/>
            <person name="Secka A."/>
            <person name="Antonio M."/>
            <person name="Oren A."/>
            <person name="Chaudhuri R.R."/>
            <person name="La Ragione R."/>
            <person name="Hildebrand F."/>
            <person name="Pallen M.J."/>
        </authorList>
    </citation>
    <scope>NUCLEOTIDE SEQUENCE</scope>
    <source>
        <strain evidence="3">35461</strain>
    </source>
</reference>
<name>A0A9D1NNK9_9BACT</name>
<keyword evidence="1" id="KW-0732">Signal</keyword>
<evidence type="ECO:0000313" key="4">
    <source>
        <dbReference type="Proteomes" id="UP000886845"/>
    </source>
</evidence>
<feature type="non-terminal residue" evidence="3">
    <location>
        <position position="258"/>
    </location>
</feature>
<dbReference type="PANTHER" id="PTHR38481:SF1">
    <property type="entry name" value="HYALURONATE LYASE"/>
    <property type="match status" value="1"/>
</dbReference>
<dbReference type="GO" id="GO:0016829">
    <property type="term" value="F:lyase activity"/>
    <property type="evidence" value="ECO:0007669"/>
    <property type="project" value="InterPro"/>
</dbReference>
<gene>
    <name evidence="3" type="ORF">IAC79_07535</name>
</gene>
<evidence type="ECO:0000259" key="2">
    <source>
        <dbReference type="Pfam" id="PF08124"/>
    </source>
</evidence>
<feature type="domain" description="Polysaccharide lyase 8 N-terminal alpha-helical" evidence="2">
    <location>
        <begin position="52"/>
        <end position="258"/>
    </location>
</feature>
<dbReference type="Gene3D" id="1.50.10.100">
    <property type="entry name" value="Chondroitin AC/alginate lyase"/>
    <property type="match status" value="1"/>
</dbReference>
<dbReference type="PANTHER" id="PTHR38481">
    <property type="entry name" value="HYALURONATE LYASE"/>
    <property type="match status" value="1"/>
</dbReference>